<dbReference type="AlphaFoldDB" id="A0AAX6F759"/>
<evidence type="ECO:0000313" key="3">
    <source>
        <dbReference type="Proteomes" id="UP001140949"/>
    </source>
</evidence>
<evidence type="ECO:0000313" key="2">
    <source>
        <dbReference type="EMBL" id="KAJ6812264.1"/>
    </source>
</evidence>
<sequence length="93" mass="10506">MRLRTQTCRRRLRCRGQLSARSVHPPRPRQPPSSASSPGDPRFAPSATPSEPSRPPSPFNARSELVKEKVSFMRLIPSNRCLVAVEDHRYNGK</sequence>
<dbReference type="Gene3D" id="3.90.1680.10">
    <property type="entry name" value="SOS response associated peptidase-like"/>
    <property type="match status" value="1"/>
</dbReference>
<name>A0AAX6F759_IRIPA</name>
<dbReference type="SUPFAM" id="SSF143081">
    <property type="entry name" value="BB1717-like"/>
    <property type="match status" value="1"/>
</dbReference>
<reference evidence="2" key="2">
    <citation type="submission" date="2023-04" db="EMBL/GenBank/DDBJ databases">
        <authorList>
            <person name="Bruccoleri R.E."/>
            <person name="Oakeley E.J."/>
            <person name="Faust A.-M."/>
            <person name="Dessus-Babus S."/>
            <person name="Altorfer M."/>
            <person name="Burckhardt D."/>
            <person name="Oertli M."/>
            <person name="Naumann U."/>
            <person name="Petersen F."/>
            <person name="Wong J."/>
        </authorList>
    </citation>
    <scope>NUCLEOTIDE SEQUENCE</scope>
    <source>
        <strain evidence="2">GSM-AAB239-AS_SAM_17_03QT</strain>
        <tissue evidence="2">Leaf</tissue>
    </source>
</reference>
<evidence type="ECO:0000256" key="1">
    <source>
        <dbReference type="SAM" id="MobiDB-lite"/>
    </source>
</evidence>
<organism evidence="2 3">
    <name type="scientific">Iris pallida</name>
    <name type="common">Sweet iris</name>
    <dbReference type="NCBI Taxonomy" id="29817"/>
    <lineage>
        <taxon>Eukaryota</taxon>
        <taxon>Viridiplantae</taxon>
        <taxon>Streptophyta</taxon>
        <taxon>Embryophyta</taxon>
        <taxon>Tracheophyta</taxon>
        <taxon>Spermatophyta</taxon>
        <taxon>Magnoliopsida</taxon>
        <taxon>Liliopsida</taxon>
        <taxon>Asparagales</taxon>
        <taxon>Iridaceae</taxon>
        <taxon>Iridoideae</taxon>
        <taxon>Irideae</taxon>
        <taxon>Iris</taxon>
    </lineage>
</organism>
<feature type="region of interest" description="Disordered" evidence="1">
    <location>
        <begin position="1"/>
        <end position="60"/>
    </location>
</feature>
<keyword evidence="3" id="KW-1185">Reference proteome</keyword>
<protein>
    <submittedName>
        <fullName evidence="2">Uncharacterized protein</fullName>
    </submittedName>
</protein>
<dbReference type="Proteomes" id="UP001140949">
    <property type="component" value="Unassembled WGS sequence"/>
</dbReference>
<proteinExistence type="predicted"/>
<dbReference type="InterPro" id="IPR036590">
    <property type="entry name" value="SRAP-like"/>
</dbReference>
<feature type="compositionally biased region" description="Basic residues" evidence="1">
    <location>
        <begin position="1"/>
        <end position="14"/>
    </location>
</feature>
<comment type="caution">
    <text evidence="2">The sequence shown here is derived from an EMBL/GenBank/DDBJ whole genome shotgun (WGS) entry which is preliminary data.</text>
</comment>
<gene>
    <name evidence="2" type="ORF">M6B38_149195</name>
</gene>
<accession>A0AAX6F759</accession>
<reference evidence="2" key="1">
    <citation type="journal article" date="2023" name="GigaByte">
        <title>Genome assembly of the bearded iris, Iris pallida Lam.</title>
        <authorList>
            <person name="Bruccoleri R.E."/>
            <person name="Oakeley E.J."/>
            <person name="Faust A.M.E."/>
            <person name="Altorfer M."/>
            <person name="Dessus-Babus S."/>
            <person name="Burckhardt D."/>
            <person name="Oertli M."/>
            <person name="Naumann U."/>
            <person name="Petersen F."/>
            <person name="Wong J."/>
        </authorList>
    </citation>
    <scope>NUCLEOTIDE SEQUENCE</scope>
    <source>
        <strain evidence="2">GSM-AAB239-AS_SAM_17_03QT</strain>
    </source>
</reference>
<dbReference type="EMBL" id="JANAVB010031218">
    <property type="protein sequence ID" value="KAJ6812264.1"/>
    <property type="molecule type" value="Genomic_DNA"/>
</dbReference>